<dbReference type="EMBL" id="CP029822">
    <property type="protein sequence ID" value="AZS51891.1"/>
    <property type="molecule type" value="Genomic_DNA"/>
</dbReference>
<keyword evidence="3" id="KW-1185">Reference proteome</keyword>
<dbReference type="Gene3D" id="3.40.50.410">
    <property type="entry name" value="von Willebrand factor, type A domain"/>
    <property type="match status" value="1"/>
</dbReference>
<dbReference type="Proteomes" id="UP000273143">
    <property type="component" value="Chromosome"/>
</dbReference>
<protein>
    <submittedName>
        <fullName evidence="2">VWA domain-containing protein</fullName>
    </submittedName>
</protein>
<name>A0A3Q9JKX6_9GAMM</name>
<dbReference type="KEGG" id="emo:DM558_14445"/>
<accession>A0A3Q9JKX6</accession>
<dbReference type="PROSITE" id="PS50234">
    <property type="entry name" value="VWFA"/>
    <property type="match status" value="1"/>
</dbReference>
<dbReference type="SUPFAM" id="SSF50998">
    <property type="entry name" value="Quinoprotein alcohol dehydrogenase-like"/>
    <property type="match status" value="1"/>
</dbReference>
<dbReference type="InterPro" id="IPR011047">
    <property type="entry name" value="Quinoprotein_ADH-like_sf"/>
</dbReference>
<reference evidence="3" key="1">
    <citation type="submission" date="2018-06" db="EMBL/GenBank/DDBJ databases">
        <title>Complete genome of Pseudomonas insecticola strain QZS01.</title>
        <authorList>
            <person name="Wang J."/>
            <person name="Su Q."/>
        </authorList>
    </citation>
    <scope>NUCLEOTIDE SEQUENCE [LARGE SCALE GENOMIC DNA]</scope>
    <source>
        <strain evidence="3">QZS01</strain>
    </source>
</reference>
<dbReference type="SUPFAM" id="SSF53300">
    <property type="entry name" value="vWA-like"/>
    <property type="match status" value="1"/>
</dbReference>
<evidence type="ECO:0000313" key="2">
    <source>
        <dbReference type="EMBL" id="AZS51891.1"/>
    </source>
</evidence>
<dbReference type="CDD" id="cd00198">
    <property type="entry name" value="vWFA"/>
    <property type="match status" value="1"/>
</dbReference>
<sequence length="1022" mass="111204">MLKKISVCYVLKFNKHAFLDGFIGNYNIYQWIVMKKTINLIALSSLLTSYSYSCSADDGEIFFNDKLAPAKPNVIFLLDVSGSMAWYPYADNKKTPPKGVSSRMDILKSSLDKVLADESATTGIRAGIVKFSGSQGISTVVPVADIDNGNQRQTLRNKAQDLKAAGGTPTVQALYDVGQYISPNTGSKGPYHATKLGSSPILEGCQLSHIILMTDGKPEGNNYGSQVASYIGAGSASNCSVVTQVNTDGSLVRTLDRTLGQSSSNYSNETCGRALTSWMSRTDQAPKLEGDNYIRTHTIGFALRNQNGTQPDRSDGKNAQNFLTDLAKYGGGKSFEANSDETLVKAFREIISDVRAADSPSASGTVTVGEQARYEQRTEVFYSLYASDAYNYWPGNMKRFKIEYVETTLFNSTKKGQRAVLVDKKGTSAMSPDGTFYNTASSFWSESDGGKVMSGGVLEQLKSPADRKIFTVQNKTEIVDLKANPTASIDLGVNDLTEKNALLNFIRGYTYNTDSNALTVADKKMGDAARGRISLATYDCITPDTSGKSDVINCLQLDQVALLASNDGFIRGYNINTGEAIYEYMPEEMLPLIQKLQRREVVSFKKPRYYGLDGKPVIYHHDKNNDHYINNGEHAYAYIASGRGGAYIYALDISSRNAIKLAWQIEGGKGSFSKLGYTWSTPMLGKMKINGEVTAVLVFGGGYDKSPQEEDTQSIRTNAKGNDLYIVNAETGNLIWSASNSNLTGNMSYSIPSAVALVTDDSEDKLVTDIIFGDMGGQVWRLSIDNAKSNSTNQLSITGKVIAQLAGSSAADERKFYQAPAVYETKINGIETLSVNIGSGFRNHPLNMVIKDRIYSLRVPKDSTTQTIITEEMLGIASSDGQSISGDLTNGFMIKLSAEGEKVITDGYANFDRLVFNTFIPFNTDKKTCVPSTGTQRTYNYDLTTGKSLLKTAYISIGISALPPDVTAYCDGRYCTIISDPSLLSKEKPLPEGKDKDAFLVDTGSGNFVKTGSTDLFDISAK</sequence>
<evidence type="ECO:0000313" key="3">
    <source>
        <dbReference type="Proteomes" id="UP000273143"/>
    </source>
</evidence>
<dbReference type="InterPro" id="IPR015943">
    <property type="entry name" value="WD40/YVTN_repeat-like_dom_sf"/>
</dbReference>
<dbReference type="InterPro" id="IPR036465">
    <property type="entry name" value="vWFA_dom_sf"/>
</dbReference>
<gene>
    <name evidence="2" type="ORF">DM558_14445</name>
</gene>
<proteinExistence type="predicted"/>
<dbReference type="InterPro" id="IPR002035">
    <property type="entry name" value="VWF_A"/>
</dbReference>
<dbReference type="Gene3D" id="2.130.10.10">
    <property type="entry name" value="YVTN repeat-like/Quinoprotein amine dehydrogenase"/>
    <property type="match status" value="1"/>
</dbReference>
<organism evidence="2 3">
    <name type="scientific">Entomomonas moraniae</name>
    <dbReference type="NCBI Taxonomy" id="2213226"/>
    <lineage>
        <taxon>Bacteria</taxon>
        <taxon>Pseudomonadati</taxon>
        <taxon>Pseudomonadota</taxon>
        <taxon>Gammaproteobacteria</taxon>
        <taxon>Pseudomonadales</taxon>
        <taxon>Pseudomonadaceae</taxon>
        <taxon>Entomomonas</taxon>
    </lineage>
</organism>
<dbReference type="AlphaFoldDB" id="A0A3Q9JKX6"/>
<evidence type="ECO:0000259" key="1">
    <source>
        <dbReference type="PROSITE" id="PS50234"/>
    </source>
</evidence>
<feature type="domain" description="VWFA" evidence="1">
    <location>
        <begin position="73"/>
        <end position="219"/>
    </location>
</feature>